<evidence type="ECO:0000313" key="2">
    <source>
        <dbReference type="Proteomes" id="UP000002628"/>
    </source>
</evidence>
<evidence type="ECO:0000313" key="1">
    <source>
        <dbReference type="EMBL" id="ACY35897.1"/>
    </source>
</evidence>
<dbReference type="KEGG" id="vg:8684261"/>
<gene>
    <name evidence="1" type="ORF">CMP1-01</name>
</gene>
<organism evidence="1 2">
    <name type="scientific">Clavibacter phage CMP1</name>
    <dbReference type="NCBI Taxonomy" id="686439"/>
    <lineage>
        <taxon>Viruses</taxon>
        <taxon>Duplodnaviria</taxon>
        <taxon>Heunggongvirae</taxon>
        <taxon>Uroviricota</taxon>
        <taxon>Caudoviricetes</taxon>
        <taxon>Cimpunavirus</taxon>
        <taxon>Cimpunavirus CMP1</taxon>
    </lineage>
</organism>
<name>D0U1Y5_9CAUD</name>
<dbReference type="EMBL" id="GQ241246">
    <property type="protein sequence ID" value="ACY35897.1"/>
    <property type="molecule type" value="Genomic_DNA"/>
</dbReference>
<accession>D0U1Y5</accession>
<dbReference type="RefSeq" id="YP_003359092.1">
    <property type="nucleotide sequence ID" value="NC_013698.1"/>
</dbReference>
<dbReference type="GeneID" id="8684261"/>
<dbReference type="Proteomes" id="UP000002628">
    <property type="component" value="Segment"/>
</dbReference>
<sequence>MNEDAPQLKSTTYNGDDFVVSIEDAQLVVARFGGLVEDGGGIEDGEVNMYMKMLCLAHAKVITNPEEVEPGDIVTQMFAGHTWTGAAYKAPLMEHMSVGAFGISPNTFVVALRLPDPNEPMPRD</sequence>
<proteinExistence type="predicted"/>
<keyword evidence="2" id="KW-1185">Reference proteome</keyword>
<protein>
    <submittedName>
        <fullName evidence="1">Uncharacterized protein</fullName>
    </submittedName>
</protein>
<reference evidence="1 2" key="1">
    <citation type="journal article" date="2010" name="Microbiology">
        <title>The endolysins of bacteriophages CMP1 and CN77 are specific for the lysis of Clavibacter michiganensis strains.</title>
        <authorList>
            <person name="Wittmann J."/>
            <person name="Eichenlaub R."/>
            <person name="Dreiseikelmann B."/>
        </authorList>
    </citation>
    <scope>NUCLEOTIDE SEQUENCE [LARGE SCALE GENOMIC DNA]</scope>
</reference>